<dbReference type="Gene3D" id="2.30.39.10">
    <property type="entry name" value="Alpha-1-antitrypsin, domain 1"/>
    <property type="match status" value="1"/>
</dbReference>
<feature type="domain" description="Serpin" evidence="5">
    <location>
        <begin position="1"/>
        <end position="226"/>
    </location>
</feature>
<name>A0AAV4WC29_CAEEX</name>
<evidence type="ECO:0000313" key="6">
    <source>
        <dbReference type="EMBL" id="GIY79868.1"/>
    </source>
</evidence>
<protein>
    <submittedName>
        <fullName evidence="6">Serpin B3</fullName>
    </submittedName>
</protein>
<reference evidence="6 7" key="1">
    <citation type="submission" date="2021-06" db="EMBL/GenBank/DDBJ databases">
        <title>Caerostris extrusa draft genome.</title>
        <authorList>
            <person name="Kono N."/>
            <person name="Arakawa K."/>
        </authorList>
    </citation>
    <scope>NUCLEOTIDE SEQUENCE [LARGE SCALE GENOMIC DNA]</scope>
</reference>
<evidence type="ECO:0000256" key="2">
    <source>
        <dbReference type="ARBA" id="ARBA00022690"/>
    </source>
</evidence>
<keyword evidence="2" id="KW-0646">Protease inhibitor</keyword>
<dbReference type="PANTHER" id="PTHR11461">
    <property type="entry name" value="SERINE PROTEASE INHIBITOR, SERPIN"/>
    <property type="match status" value="1"/>
</dbReference>
<dbReference type="PANTHER" id="PTHR11461:SF211">
    <property type="entry name" value="GH10112P-RELATED"/>
    <property type="match status" value="1"/>
</dbReference>
<dbReference type="SMART" id="SM00093">
    <property type="entry name" value="SERPIN"/>
    <property type="match status" value="1"/>
</dbReference>
<dbReference type="InterPro" id="IPR023796">
    <property type="entry name" value="Serpin_dom"/>
</dbReference>
<dbReference type="AlphaFoldDB" id="A0AAV4WC29"/>
<dbReference type="Gene3D" id="3.30.497.10">
    <property type="entry name" value="Antithrombin, subunit I, domain 2"/>
    <property type="match status" value="1"/>
</dbReference>
<keyword evidence="7" id="KW-1185">Reference proteome</keyword>
<dbReference type="InterPro" id="IPR000215">
    <property type="entry name" value="Serpin_fam"/>
</dbReference>
<evidence type="ECO:0000259" key="5">
    <source>
        <dbReference type="SMART" id="SM00093"/>
    </source>
</evidence>
<dbReference type="GO" id="GO:0005615">
    <property type="term" value="C:extracellular space"/>
    <property type="evidence" value="ECO:0007669"/>
    <property type="project" value="InterPro"/>
</dbReference>
<dbReference type="PROSITE" id="PS00284">
    <property type="entry name" value="SERPIN"/>
    <property type="match status" value="1"/>
</dbReference>
<evidence type="ECO:0000313" key="7">
    <source>
        <dbReference type="Proteomes" id="UP001054945"/>
    </source>
</evidence>
<keyword evidence="3" id="KW-0722">Serine protease inhibitor</keyword>
<accession>A0AAV4WC29</accession>
<dbReference type="Proteomes" id="UP001054945">
    <property type="component" value="Unassembled WGS sequence"/>
</dbReference>
<comment type="caution">
    <text evidence="6">The sequence shown here is derived from an EMBL/GenBank/DDBJ whole genome shotgun (WGS) entry which is preliminary data.</text>
</comment>
<dbReference type="Pfam" id="PF00079">
    <property type="entry name" value="Serpin"/>
    <property type="match status" value="1"/>
</dbReference>
<evidence type="ECO:0000256" key="3">
    <source>
        <dbReference type="ARBA" id="ARBA00022900"/>
    </source>
</evidence>
<comment type="similarity">
    <text evidence="1 4">Belongs to the serpin family.</text>
</comment>
<proteinExistence type="inferred from homology"/>
<evidence type="ECO:0000256" key="1">
    <source>
        <dbReference type="ARBA" id="ARBA00009500"/>
    </source>
</evidence>
<dbReference type="InterPro" id="IPR023795">
    <property type="entry name" value="Serpin_CS"/>
</dbReference>
<dbReference type="InterPro" id="IPR042178">
    <property type="entry name" value="Serpin_sf_1"/>
</dbReference>
<dbReference type="InterPro" id="IPR042185">
    <property type="entry name" value="Serpin_sf_2"/>
</dbReference>
<dbReference type="EMBL" id="BPLR01015939">
    <property type="protein sequence ID" value="GIY79868.1"/>
    <property type="molecule type" value="Genomic_DNA"/>
</dbReference>
<evidence type="ECO:0000256" key="4">
    <source>
        <dbReference type="RuleBase" id="RU000411"/>
    </source>
</evidence>
<dbReference type="GO" id="GO:0004867">
    <property type="term" value="F:serine-type endopeptidase inhibitor activity"/>
    <property type="evidence" value="ECO:0007669"/>
    <property type="project" value="UniProtKB-KW"/>
</dbReference>
<dbReference type="SUPFAM" id="SSF56574">
    <property type="entry name" value="Serpins"/>
    <property type="match status" value="1"/>
</dbReference>
<dbReference type="InterPro" id="IPR036186">
    <property type="entry name" value="Serpin_sf"/>
</dbReference>
<gene>
    <name evidence="6" type="primary">SERPINB3</name>
    <name evidence="6" type="ORF">CEXT_38241</name>
</gene>
<sequence>MIPKLLDFLDPSTVMVILNAVYFKGSWLKPFDAEDTSLQNFNIRGEKDNYKKVQTMFMIKRFMFVEEDNYKALQLPYKGGDISMLILLPDKESNLEEFENSLCPTFLCDLTKNMRERTVSVALPKFELEYSKSLKESFLSLGLESIFCQAANLEGISETGNLLVSNIIHKAVLVVNEVGSEAAAVSEIEIVPYCMNPDFYADHPFMFVIYNVKSNLILFMGRVNDL</sequence>
<organism evidence="6 7">
    <name type="scientific">Caerostris extrusa</name>
    <name type="common">Bark spider</name>
    <name type="synonym">Caerostris bankana</name>
    <dbReference type="NCBI Taxonomy" id="172846"/>
    <lineage>
        <taxon>Eukaryota</taxon>
        <taxon>Metazoa</taxon>
        <taxon>Ecdysozoa</taxon>
        <taxon>Arthropoda</taxon>
        <taxon>Chelicerata</taxon>
        <taxon>Arachnida</taxon>
        <taxon>Araneae</taxon>
        <taxon>Araneomorphae</taxon>
        <taxon>Entelegynae</taxon>
        <taxon>Araneoidea</taxon>
        <taxon>Araneidae</taxon>
        <taxon>Caerostris</taxon>
    </lineage>
</organism>